<dbReference type="Proteomes" id="UP000683925">
    <property type="component" value="Unassembled WGS sequence"/>
</dbReference>
<keyword evidence="3" id="KW-0175">Coiled coil</keyword>
<dbReference type="OrthoDB" id="10251809at2759"/>
<evidence type="ECO:0000256" key="2">
    <source>
        <dbReference type="ARBA" id="ARBA00022737"/>
    </source>
</evidence>
<dbReference type="OMA" id="HTCNYFE"/>
<feature type="coiled-coil region" evidence="3">
    <location>
        <begin position="554"/>
        <end position="588"/>
    </location>
</feature>
<protein>
    <recommendedName>
        <fullName evidence="6">Kelch motif family protein</fullName>
    </recommendedName>
</protein>
<proteinExistence type="predicted"/>
<organism evidence="4 5">
    <name type="scientific">Paramecium octaurelia</name>
    <dbReference type="NCBI Taxonomy" id="43137"/>
    <lineage>
        <taxon>Eukaryota</taxon>
        <taxon>Sar</taxon>
        <taxon>Alveolata</taxon>
        <taxon>Ciliophora</taxon>
        <taxon>Intramacronucleata</taxon>
        <taxon>Oligohymenophorea</taxon>
        <taxon>Peniculida</taxon>
        <taxon>Parameciidae</taxon>
        <taxon>Paramecium</taxon>
    </lineage>
</organism>
<gene>
    <name evidence="4" type="ORF">POCTA_138.1.T1110070</name>
</gene>
<dbReference type="EMBL" id="CAJJDP010000111">
    <property type="protein sequence ID" value="CAD8196225.1"/>
    <property type="molecule type" value="Genomic_DNA"/>
</dbReference>
<comment type="caution">
    <text evidence="4">The sequence shown here is derived from an EMBL/GenBank/DDBJ whole genome shotgun (WGS) entry which is preliminary data.</text>
</comment>
<accession>A0A8S1X5W7</accession>
<evidence type="ECO:0000313" key="5">
    <source>
        <dbReference type="Proteomes" id="UP000683925"/>
    </source>
</evidence>
<evidence type="ECO:0000256" key="3">
    <source>
        <dbReference type="SAM" id="Coils"/>
    </source>
</evidence>
<evidence type="ECO:0000256" key="1">
    <source>
        <dbReference type="ARBA" id="ARBA00022441"/>
    </source>
</evidence>
<evidence type="ECO:0008006" key="6">
    <source>
        <dbReference type="Google" id="ProtNLM"/>
    </source>
</evidence>
<keyword evidence="1" id="KW-0880">Kelch repeat</keyword>
<keyword evidence="5" id="KW-1185">Reference proteome</keyword>
<dbReference type="AlphaFoldDB" id="A0A8S1X5W7"/>
<dbReference type="PANTHER" id="PTHR46093">
    <property type="entry name" value="ACYL-COA-BINDING DOMAIN-CONTAINING PROTEIN 5"/>
    <property type="match status" value="1"/>
</dbReference>
<evidence type="ECO:0000313" key="4">
    <source>
        <dbReference type="EMBL" id="CAD8196225.1"/>
    </source>
</evidence>
<reference evidence="4" key="1">
    <citation type="submission" date="2021-01" db="EMBL/GenBank/DDBJ databases">
        <authorList>
            <consortium name="Genoscope - CEA"/>
            <person name="William W."/>
        </authorList>
    </citation>
    <scope>NUCLEOTIDE SEQUENCE</scope>
</reference>
<name>A0A8S1X5W7_PAROT</name>
<dbReference type="PANTHER" id="PTHR46093:SF18">
    <property type="entry name" value="FIBRONECTIN TYPE-III DOMAIN-CONTAINING PROTEIN"/>
    <property type="match status" value="1"/>
</dbReference>
<dbReference type="Pfam" id="PF24681">
    <property type="entry name" value="Kelch_KLHDC2_KLHL20_DRC7"/>
    <property type="match status" value="2"/>
</dbReference>
<sequence length="673" mass="78163">MSNYDSPSPLQPILNFNDEDDAMDHLVKEYQSQGISDLSMTKYKYLVQRGLQMIHPPLPIQNTKSKLSKFVSSQELLQVDKTLVDKLEKEQKWQPYRDRLFKNNSQHSLRSLNDKSSSKIYTGYGPLDEIAFQLGHNKAQIKHQNEQLSQLIEQYSISKSQSVGRLPRIKCYPSRLNDDGQIQNKHQPKVIEVIQDASIPNYCLNWVEKFYGKWRPAMREGATLSVIQNKFYLYGGISATPFNDMNVWNGNEWSQIEIIDKPPFGRTNHIAGVYRRSIFYFGGEKPYDNAQKIRESLNDFRVFNTETNEFKIVRTSGEGVEVRRGQASAFVGKHIFIMGGINTKGKYLSDAFHFDVTTAKQAPANIDTCNYFQNGIAFHTIVSVYTSNRLIQLYKSNLDPEDLKDMKQKVEGIYLFGGENKQGQLYSGLYMLNTYQRPMYWAEVKAKGVPPCARYKHTCNYFEKQQMIVLFGGINVDSIFLNDCHIFKVDSQTWCTIQMEYRDGRAGHCAAQDENRLLIFGGYNENGFVKADIVWLELDQSIQVKTQREKLSNMDTTKHEKMKERQKVQDEQERLLKLREQIELLSFKGIKSFAPMPLIKQRSRTSLWKTVQSKKQQMLQLKMIEETQHLMKDFNNESEQRNEEKQQEQAIQSTPLINQLDLKRIGKNFRSTN</sequence>
<keyword evidence="2" id="KW-0677">Repeat</keyword>